<accession>A0A6J7IBI5</accession>
<proteinExistence type="predicted"/>
<sequence>MHLLHGLISVVNIGEYECFAISVTFGLDLCQILREICFKFAFERGRFHEYRRIGIGVDYVGEVKINLDLFVVKFNAVCA</sequence>
<organism evidence="1">
    <name type="scientific">freshwater metagenome</name>
    <dbReference type="NCBI Taxonomy" id="449393"/>
    <lineage>
        <taxon>unclassified sequences</taxon>
        <taxon>metagenomes</taxon>
        <taxon>ecological metagenomes</taxon>
    </lineage>
</organism>
<dbReference type="EMBL" id="CAFBMR010000116">
    <property type="protein sequence ID" value="CAB4928478.1"/>
    <property type="molecule type" value="Genomic_DNA"/>
</dbReference>
<protein>
    <submittedName>
        <fullName evidence="1">Unannotated protein</fullName>
    </submittedName>
</protein>
<gene>
    <name evidence="1" type="ORF">UFOPK3610_01808</name>
</gene>
<reference evidence="1" key="1">
    <citation type="submission" date="2020-05" db="EMBL/GenBank/DDBJ databases">
        <authorList>
            <person name="Chiriac C."/>
            <person name="Salcher M."/>
            <person name="Ghai R."/>
            <person name="Kavagutti S V."/>
        </authorList>
    </citation>
    <scope>NUCLEOTIDE SEQUENCE</scope>
</reference>
<dbReference type="AlphaFoldDB" id="A0A6J7IBI5"/>
<evidence type="ECO:0000313" key="1">
    <source>
        <dbReference type="EMBL" id="CAB4928478.1"/>
    </source>
</evidence>
<name>A0A6J7IBI5_9ZZZZ</name>